<dbReference type="PANTHER" id="PTHR43423:SF1">
    <property type="entry name" value="ABC TRANSPORTER I FAMILY MEMBER 17"/>
    <property type="match status" value="1"/>
</dbReference>
<dbReference type="InterPro" id="IPR027417">
    <property type="entry name" value="P-loop_NTPase"/>
</dbReference>
<gene>
    <name evidence="6" type="ORF">UFOPK2656_02958</name>
    <name evidence="7" type="ORF">UFOPK3267_02545</name>
    <name evidence="5" type="ORF">UFOPK4189_02651</name>
</gene>
<feature type="domain" description="ABC transporter" evidence="4">
    <location>
        <begin position="180"/>
        <end position="428"/>
    </location>
</feature>
<dbReference type="SUPFAM" id="SSF52540">
    <property type="entry name" value="P-loop containing nucleoside triphosphate hydrolases"/>
    <property type="match status" value="1"/>
</dbReference>
<dbReference type="SMART" id="SM00382">
    <property type="entry name" value="AAA"/>
    <property type="match status" value="1"/>
</dbReference>
<dbReference type="GO" id="GO:0005315">
    <property type="term" value="F:phosphate transmembrane transporter activity"/>
    <property type="evidence" value="ECO:0007669"/>
    <property type="project" value="InterPro"/>
</dbReference>
<keyword evidence="2" id="KW-0547">Nucleotide-binding</keyword>
<dbReference type="PANTHER" id="PTHR43423">
    <property type="entry name" value="ABC TRANSPORTER I FAMILY MEMBER 17"/>
    <property type="match status" value="1"/>
</dbReference>
<evidence type="ECO:0000256" key="1">
    <source>
        <dbReference type="ARBA" id="ARBA00022448"/>
    </source>
</evidence>
<dbReference type="GO" id="GO:0005524">
    <property type="term" value="F:ATP binding"/>
    <property type="evidence" value="ECO:0007669"/>
    <property type="project" value="UniProtKB-KW"/>
</dbReference>
<dbReference type="GO" id="GO:0035435">
    <property type="term" value="P:phosphate ion transmembrane transport"/>
    <property type="evidence" value="ECO:0007669"/>
    <property type="project" value="InterPro"/>
</dbReference>
<reference evidence="5" key="1">
    <citation type="submission" date="2020-05" db="EMBL/GenBank/DDBJ databases">
        <authorList>
            <person name="Chiriac C."/>
            <person name="Salcher M."/>
            <person name="Ghai R."/>
            <person name="Kavagutti S V."/>
        </authorList>
    </citation>
    <scope>NUCLEOTIDE SEQUENCE</scope>
</reference>
<evidence type="ECO:0000256" key="3">
    <source>
        <dbReference type="ARBA" id="ARBA00022840"/>
    </source>
</evidence>
<evidence type="ECO:0000313" key="5">
    <source>
        <dbReference type="EMBL" id="CAB4364894.1"/>
    </source>
</evidence>
<evidence type="ECO:0000313" key="7">
    <source>
        <dbReference type="EMBL" id="CAB4853021.1"/>
    </source>
</evidence>
<dbReference type="PROSITE" id="PS00211">
    <property type="entry name" value="ABC_TRANSPORTER_1"/>
    <property type="match status" value="1"/>
</dbReference>
<dbReference type="InterPro" id="IPR003593">
    <property type="entry name" value="AAA+_ATPase"/>
</dbReference>
<dbReference type="AlphaFoldDB" id="A0A6J6AAV3"/>
<keyword evidence="3" id="KW-0067">ATP-binding</keyword>
<dbReference type="PROSITE" id="PS50893">
    <property type="entry name" value="ABC_TRANSPORTER_2"/>
    <property type="match status" value="1"/>
</dbReference>
<accession>A0A6J6AAV3</accession>
<dbReference type="EMBL" id="CAEZYF010000026">
    <property type="protein sequence ID" value="CAB4741814.1"/>
    <property type="molecule type" value="Genomic_DNA"/>
</dbReference>
<name>A0A6J6AAV3_9ZZZZ</name>
<dbReference type="Pfam" id="PF00005">
    <property type="entry name" value="ABC_tran"/>
    <property type="match status" value="1"/>
</dbReference>
<dbReference type="GO" id="GO:0016020">
    <property type="term" value="C:membrane"/>
    <property type="evidence" value="ECO:0007669"/>
    <property type="project" value="InterPro"/>
</dbReference>
<dbReference type="InterPro" id="IPR017871">
    <property type="entry name" value="ABC_transporter-like_CS"/>
</dbReference>
<sequence length="433" mass="46588">MNTDLHYTSRMPRSGDNTPVEHVLGVFPNAAVVQVVTGGATDADAEVSTLHLATVTVTHQRISAIDGEFEWSWLVDELVGAVHSARGAWTVFEVPGISDFGVTLPDERVDEFRRVIDSLPGVNVRDQDGRVDGTAPVLPELTPPPIAPLPSVAPPMVTHPIASPPVQSATGTVPSALAGLHARNISAWFGTHNVLDRVSLDMPAGKVTALIGPSGCGKSTFLRILNRMHEMIPSASMAGHVLLDGHDIYDPERKLTDARREIGMVFQKPNPFPAMSIYDNVLASFRLTGVKASQSVKDETVESCLTKGGLWNEVKDRLRQPGGGLSGGQQQRLCIARALAIKPRVLLMDEPCSALDPTSTRRIEETIIDLAAEVTIVIVTHNMQQAARVSDQCAFFLAEQGTPGVIVEHGPTDAMFASPQDPRTLDYVNGRFG</sequence>
<evidence type="ECO:0000256" key="2">
    <source>
        <dbReference type="ARBA" id="ARBA00022741"/>
    </source>
</evidence>
<evidence type="ECO:0000259" key="4">
    <source>
        <dbReference type="PROSITE" id="PS50893"/>
    </source>
</evidence>
<dbReference type="Gene3D" id="3.40.50.300">
    <property type="entry name" value="P-loop containing nucleotide triphosphate hydrolases"/>
    <property type="match status" value="1"/>
</dbReference>
<protein>
    <submittedName>
        <fullName evidence="5">Unannotated protein</fullName>
    </submittedName>
</protein>
<dbReference type="InterPro" id="IPR005670">
    <property type="entry name" value="PstB-like"/>
</dbReference>
<proteinExistence type="predicted"/>
<keyword evidence="1" id="KW-0813">Transport</keyword>
<dbReference type="EMBL" id="CAFBIY010000188">
    <property type="protein sequence ID" value="CAB4853021.1"/>
    <property type="molecule type" value="Genomic_DNA"/>
</dbReference>
<dbReference type="InterPro" id="IPR003439">
    <property type="entry name" value="ABC_transporter-like_ATP-bd"/>
</dbReference>
<dbReference type="GO" id="GO:0016887">
    <property type="term" value="F:ATP hydrolysis activity"/>
    <property type="evidence" value="ECO:0007669"/>
    <property type="project" value="InterPro"/>
</dbReference>
<dbReference type="CDD" id="cd03260">
    <property type="entry name" value="ABC_PstB_phosphate_transporter"/>
    <property type="match status" value="1"/>
</dbReference>
<evidence type="ECO:0000313" key="6">
    <source>
        <dbReference type="EMBL" id="CAB4741814.1"/>
    </source>
</evidence>
<dbReference type="EMBL" id="CAESGF010000020">
    <property type="protein sequence ID" value="CAB4364894.1"/>
    <property type="molecule type" value="Genomic_DNA"/>
</dbReference>
<organism evidence="5">
    <name type="scientific">freshwater metagenome</name>
    <dbReference type="NCBI Taxonomy" id="449393"/>
    <lineage>
        <taxon>unclassified sequences</taxon>
        <taxon>metagenomes</taxon>
        <taxon>ecological metagenomes</taxon>
    </lineage>
</organism>